<reference evidence="1" key="2">
    <citation type="submission" date="2011-02" db="EMBL/GenBank/DDBJ databases">
        <authorList>
            <person name="MacLean D."/>
        </authorList>
    </citation>
    <scope>NUCLEOTIDE SEQUENCE</scope>
</reference>
<proteinExistence type="predicted"/>
<organism evidence="1">
    <name type="scientific">Albugo laibachii Nc14</name>
    <dbReference type="NCBI Taxonomy" id="890382"/>
    <lineage>
        <taxon>Eukaryota</taxon>
        <taxon>Sar</taxon>
        <taxon>Stramenopiles</taxon>
        <taxon>Oomycota</taxon>
        <taxon>Peronosporomycetes</taxon>
        <taxon>Albuginales</taxon>
        <taxon>Albuginaceae</taxon>
        <taxon>Albugo</taxon>
    </lineage>
</organism>
<dbReference type="AlphaFoldDB" id="F0W0G9"/>
<accession>F0W0G9</accession>
<protein>
    <submittedName>
        <fullName evidence="1">Uncharacterized protein AlNc14C4G611</fullName>
    </submittedName>
</protein>
<name>F0W0G9_9STRA</name>
<reference evidence="1" key="1">
    <citation type="journal article" date="2011" name="PLoS Biol.">
        <title>Gene gain and loss during evolution of obligate parasitism in the white rust pathogen of Arabidopsis thaliana.</title>
        <authorList>
            <person name="Kemen E."/>
            <person name="Gardiner A."/>
            <person name="Schultz-Larsen T."/>
            <person name="Kemen A.C."/>
            <person name="Balmuth A.L."/>
            <person name="Robert-Seilaniantz A."/>
            <person name="Bailey K."/>
            <person name="Holub E."/>
            <person name="Studholme D.J."/>
            <person name="Maclean D."/>
            <person name="Jones J.D."/>
        </authorList>
    </citation>
    <scope>NUCLEOTIDE SEQUENCE</scope>
</reference>
<gene>
    <name evidence="1" type="primary">AlNc14C4G611</name>
    <name evidence="1" type="ORF">ALNC14_006840</name>
</gene>
<evidence type="ECO:0000313" key="1">
    <source>
        <dbReference type="EMBL" id="CCA14541.1"/>
    </source>
</evidence>
<sequence length="135" mass="15816">MPASKIVLVLFRSLLRNAKILDRFSAYKAILPHQVAWGPKKRRKSRDIYGEDISCVGLIRSEFRLARPSEYLDHYIDQCIGINREVSERVHLLHGEDDRTLDLNSSVKHISFSEAYDRLRNLSKMIERSKYSIKR</sequence>
<dbReference type="HOGENOM" id="CLU_1889618_0_0_1"/>
<dbReference type="EMBL" id="FR824049">
    <property type="protein sequence ID" value="CCA14541.1"/>
    <property type="molecule type" value="Genomic_DNA"/>
</dbReference>